<dbReference type="OrthoDB" id="205286at2157"/>
<sequence>MPQPRTALALALVVALAGCLGGVGGSTTFAAQPATIPASAYEAHGYVHGNSTAVPLSYDVGVGPASRSVGAEVWVSGYSKTTDDDDIAALVVVSSPNAEVAGQSVNPLSNLGNREFVATGLDALADAQALGNVPEVTGVREVGARNVTMLGSETELVTYAGTVEVEPGETAVDGETVSYGGGTAEVRLHLATVEHDGDVVVVVAVHGADVDETEAVAALAGAVEHPGTVERTVEVR</sequence>
<gene>
    <name evidence="1" type="ORF">BN996_02114</name>
</gene>
<dbReference type="AlphaFoldDB" id="A0A0D6JRT9"/>
<dbReference type="EMBL" id="CSTE01000002">
    <property type="protein sequence ID" value="CQR50631.1"/>
    <property type="molecule type" value="Genomic_DNA"/>
</dbReference>
<evidence type="ECO:0008006" key="3">
    <source>
        <dbReference type="Google" id="ProtNLM"/>
    </source>
</evidence>
<accession>A0A0D6JRT9</accession>
<reference evidence="2" key="1">
    <citation type="submission" date="2015-03" db="EMBL/GenBank/DDBJ databases">
        <authorList>
            <person name="Urmite Genomes"/>
        </authorList>
    </citation>
    <scope>NUCLEOTIDE SEQUENCE [LARGE SCALE GENOMIC DNA]</scope>
    <source>
        <strain evidence="2">Arc-Hr</strain>
    </source>
</reference>
<name>A0A0D6JRT9_9EURY</name>
<dbReference type="Pfam" id="PF20127">
    <property type="entry name" value="DUF6517"/>
    <property type="match status" value="1"/>
</dbReference>
<proteinExistence type="predicted"/>
<evidence type="ECO:0000313" key="1">
    <source>
        <dbReference type="EMBL" id="CQR50631.1"/>
    </source>
</evidence>
<dbReference type="InterPro" id="IPR045396">
    <property type="entry name" value="DUF6517"/>
</dbReference>
<protein>
    <recommendedName>
        <fullName evidence="3">Lipoprotein</fullName>
    </recommendedName>
</protein>
<dbReference type="Proteomes" id="UP000198902">
    <property type="component" value="Unassembled WGS sequence"/>
</dbReference>
<evidence type="ECO:0000313" key="2">
    <source>
        <dbReference type="Proteomes" id="UP000198902"/>
    </source>
</evidence>
<dbReference type="RefSeq" id="WP_089778792.1">
    <property type="nucleotide sequence ID" value="NZ_CABLRR010000002.1"/>
</dbReference>
<dbReference type="PROSITE" id="PS51257">
    <property type="entry name" value="PROKAR_LIPOPROTEIN"/>
    <property type="match status" value="1"/>
</dbReference>
<organism evidence="1 2">
    <name type="scientific">Haloferax massiliensis</name>
    <dbReference type="NCBI Taxonomy" id="1476858"/>
    <lineage>
        <taxon>Archaea</taxon>
        <taxon>Methanobacteriati</taxon>
        <taxon>Methanobacteriota</taxon>
        <taxon>Stenosarchaea group</taxon>
        <taxon>Halobacteria</taxon>
        <taxon>Halobacteriales</taxon>
        <taxon>Haloferacaceae</taxon>
        <taxon>Haloferax</taxon>
    </lineage>
</organism>
<keyword evidence="2" id="KW-1185">Reference proteome</keyword>